<dbReference type="Gene3D" id="3.40.50.720">
    <property type="entry name" value="NAD(P)-binding Rossmann-like Domain"/>
    <property type="match status" value="1"/>
</dbReference>
<dbReference type="SUPFAM" id="SSF51735">
    <property type="entry name" value="NAD(P)-binding Rossmann-fold domains"/>
    <property type="match status" value="1"/>
</dbReference>
<dbReference type="PRINTS" id="PR00080">
    <property type="entry name" value="SDRFAMILY"/>
</dbReference>
<sequence>MALSGRTIIVTGAAQGIGLAVSTLIADLGGNVAAVDMNEAGLAALRETLGADRVVTAAGSVADPDLAQRVIAGAAEAFGAVHGLVNNAGVSRPAMLTRMEMADWKTVLDIHLTGSFLFMQAYGRYAAECFKAGEELDGAIVNISSDAGTGGTIGQINYAAAKSGLLGATMSAAKELAKYNVRANTVSFGVVETPMTETIRGEKFRDTYLSRIPLNRWSSPEEAARPICFLLSPAASFITGQRLSANGGSQMTL</sequence>
<dbReference type="EMBL" id="QEYD01000001">
    <property type="protein sequence ID" value="PWE31467.1"/>
    <property type="molecule type" value="Genomic_DNA"/>
</dbReference>
<dbReference type="InterPro" id="IPR002347">
    <property type="entry name" value="SDR_fam"/>
</dbReference>
<dbReference type="GO" id="GO:0048038">
    <property type="term" value="F:quinone binding"/>
    <property type="evidence" value="ECO:0007669"/>
    <property type="project" value="TreeGrafter"/>
</dbReference>
<comment type="similarity">
    <text evidence="1">Belongs to the short-chain dehydrogenases/reductases (SDR) family.</text>
</comment>
<reference evidence="3 4" key="1">
    <citation type="submission" date="2018-05" db="EMBL/GenBank/DDBJ databases">
        <title>Pararhodobacter marina sp. nov., isolated from deep-sea water of the Indian Ocean.</title>
        <authorList>
            <person name="Lai Q.Sr."/>
            <person name="Liu X."/>
            <person name="Shao Z."/>
        </authorList>
    </citation>
    <scope>NUCLEOTIDE SEQUENCE [LARGE SCALE GENOMIC DNA]</scope>
    <source>
        <strain evidence="3 4">CIC4N-9</strain>
    </source>
</reference>
<keyword evidence="2" id="KW-0560">Oxidoreductase</keyword>
<dbReference type="Pfam" id="PF13561">
    <property type="entry name" value="adh_short_C2"/>
    <property type="match status" value="1"/>
</dbReference>
<evidence type="ECO:0000313" key="4">
    <source>
        <dbReference type="Proteomes" id="UP000244940"/>
    </source>
</evidence>
<dbReference type="Proteomes" id="UP000244940">
    <property type="component" value="Unassembled WGS sequence"/>
</dbReference>
<name>A0A2U2CHU2_9RHOB</name>
<dbReference type="PANTHER" id="PTHR42760">
    <property type="entry name" value="SHORT-CHAIN DEHYDROGENASES/REDUCTASES FAMILY MEMBER"/>
    <property type="match status" value="1"/>
</dbReference>
<dbReference type="InterPro" id="IPR036291">
    <property type="entry name" value="NAD(P)-bd_dom_sf"/>
</dbReference>
<proteinExistence type="inferred from homology"/>
<protein>
    <submittedName>
        <fullName evidence="3">3-oxoacyl-ACP reductase</fullName>
    </submittedName>
</protein>
<evidence type="ECO:0000256" key="1">
    <source>
        <dbReference type="ARBA" id="ARBA00006484"/>
    </source>
</evidence>
<gene>
    <name evidence="3" type="ORF">C4N9_00095</name>
</gene>
<dbReference type="PANTHER" id="PTHR42760:SF133">
    <property type="entry name" value="3-OXOACYL-[ACYL-CARRIER-PROTEIN] REDUCTASE"/>
    <property type="match status" value="1"/>
</dbReference>
<dbReference type="GO" id="GO:0006633">
    <property type="term" value="P:fatty acid biosynthetic process"/>
    <property type="evidence" value="ECO:0007669"/>
    <property type="project" value="TreeGrafter"/>
</dbReference>
<dbReference type="OrthoDB" id="9803333at2"/>
<keyword evidence="4" id="KW-1185">Reference proteome</keyword>
<evidence type="ECO:0000313" key="3">
    <source>
        <dbReference type="EMBL" id="PWE31467.1"/>
    </source>
</evidence>
<dbReference type="FunFam" id="3.40.50.720:FF:000173">
    <property type="entry name" value="3-oxoacyl-[acyl-carrier protein] reductase"/>
    <property type="match status" value="1"/>
</dbReference>
<organism evidence="3 4">
    <name type="scientific">Pararhodobacter marinus</name>
    <dbReference type="NCBI Taxonomy" id="2184063"/>
    <lineage>
        <taxon>Bacteria</taxon>
        <taxon>Pseudomonadati</taxon>
        <taxon>Pseudomonadota</taxon>
        <taxon>Alphaproteobacteria</taxon>
        <taxon>Rhodobacterales</taxon>
        <taxon>Paracoccaceae</taxon>
        <taxon>Pararhodobacter</taxon>
    </lineage>
</organism>
<dbReference type="AlphaFoldDB" id="A0A2U2CHU2"/>
<comment type="caution">
    <text evidence="3">The sequence shown here is derived from an EMBL/GenBank/DDBJ whole genome shotgun (WGS) entry which is preliminary data.</text>
</comment>
<accession>A0A2U2CHU2</accession>
<dbReference type="GO" id="GO:0016616">
    <property type="term" value="F:oxidoreductase activity, acting on the CH-OH group of donors, NAD or NADP as acceptor"/>
    <property type="evidence" value="ECO:0007669"/>
    <property type="project" value="TreeGrafter"/>
</dbReference>
<dbReference type="PRINTS" id="PR00081">
    <property type="entry name" value="GDHRDH"/>
</dbReference>
<evidence type="ECO:0000256" key="2">
    <source>
        <dbReference type="ARBA" id="ARBA00023002"/>
    </source>
</evidence>